<dbReference type="InterPro" id="IPR051044">
    <property type="entry name" value="MAG_DAG_Lipase"/>
</dbReference>
<dbReference type="GO" id="GO:0003824">
    <property type="term" value="F:catalytic activity"/>
    <property type="evidence" value="ECO:0007669"/>
    <property type="project" value="UniProtKB-ARBA"/>
</dbReference>
<dbReference type="SUPFAM" id="SSF53474">
    <property type="entry name" value="alpha/beta-Hydrolases"/>
    <property type="match status" value="1"/>
</dbReference>
<dbReference type="GeneID" id="95328736"/>
<dbReference type="EMBL" id="NRGR01000023">
    <property type="protein sequence ID" value="PCC38422.1"/>
    <property type="molecule type" value="Genomic_DNA"/>
</dbReference>
<name>A0A2A3YF76_9MICO</name>
<dbReference type="RefSeq" id="WP_096166575.1">
    <property type="nucleotide sequence ID" value="NZ_BAAAIQ010000002.1"/>
</dbReference>
<accession>A0A2A3YF76</accession>
<dbReference type="InterPro" id="IPR022742">
    <property type="entry name" value="Hydrolase_4"/>
</dbReference>
<proteinExistence type="predicted"/>
<evidence type="ECO:0000313" key="3">
    <source>
        <dbReference type="Proteomes" id="UP000218598"/>
    </source>
</evidence>
<dbReference type="AlphaFoldDB" id="A0A2A3YF76"/>
<dbReference type="OrthoDB" id="9806902at2"/>
<evidence type="ECO:0000259" key="1">
    <source>
        <dbReference type="Pfam" id="PF12146"/>
    </source>
</evidence>
<feature type="domain" description="Serine aminopeptidase S33" evidence="1">
    <location>
        <begin position="28"/>
        <end position="254"/>
    </location>
</feature>
<gene>
    <name evidence="2" type="ORF">CIK66_14005</name>
</gene>
<dbReference type="PANTHER" id="PTHR11614">
    <property type="entry name" value="PHOSPHOLIPASE-RELATED"/>
    <property type="match status" value="1"/>
</dbReference>
<evidence type="ECO:0000313" key="2">
    <source>
        <dbReference type="EMBL" id="PCC38422.1"/>
    </source>
</evidence>
<dbReference type="Gene3D" id="3.40.50.1820">
    <property type="entry name" value="alpha/beta hydrolase"/>
    <property type="match status" value="1"/>
</dbReference>
<comment type="caution">
    <text evidence="2">The sequence shown here is derived from an EMBL/GenBank/DDBJ whole genome shotgun (WGS) entry which is preliminary data.</text>
</comment>
<dbReference type="PRINTS" id="PR00111">
    <property type="entry name" value="ABHYDROLASE"/>
</dbReference>
<dbReference type="InterPro" id="IPR029058">
    <property type="entry name" value="AB_hydrolase_fold"/>
</dbReference>
<dbReference type="Pfam" id="PF12146">
    <property type="entry name" value="Hydrolase_4"/>
    <property type="match status" value="1"/>
</dbReference>
<dbReference type="InterPro" id="IPR000073">
    <property type="entry name" value="AB_hydrolase_1"/>
</dbReference>
<dbReference type="Proteomes" id="UP000218598">
    <property type="component" value="Unassembled WGS sequence"/>
</dbReference>
<protein>
    <submittedName>
        <fullName evidence="2">Lysophospholipase</fullName>
    </submittedName>
</protein>
<reference evidence="2 3" key="1">
    <citation type="journal article" date="2017" name="Elife">
        <title>Extensive horizontal gene transfer in cheese-associated bacteria.</title>
        <authorList>
            <person name="Bonham K.S."/>
            <person name="Wolfe B.E."/>
            <person name="Dutton R.J."/>
        </authorList>
    </citation>
    <scope>NUCLEOTIDE SEQUENCE [LARGE SCALE GENOMIC DNA]</scope>
    <source>
        <strain evidence="2 3">341_9</strain>
    </source>
</reference>
<sequence>MNTDDQATDLTLTGHGGALVGRAWTIAEPRWVAVLSHGYGEHVGRYEWVAGRLNEAGAAVYAADHMGHGRSDGQRVLISDFEPVVEDLDLVVQHAIAQHPGLPVVLIGHSMGGMIAARYTQLHADRLAATVLTGPVLGSWITVDSLLELDEIPATPIDPGTLSRDPAVGAAYAEDPLVWHGAFLRPTLEGLQQAMRTITAAGSVGEHPLLYLHGEDDRLVPLPASWEGLHELRGPRTFMKTYPDAQHEILNETNRDEVLADVIGFVDGVLSLPAD</sequence>
<organism evidence="2 3">
    <name type="scientific">Brachybacterium alimentarium</name>
    <dbReference type="NCBI Taxonomy" id="47845"/>
    <lineage>
        <taxon>Bacteria</taxon>
        <taxon>Bacillati</taxon>
        <taxon>Actinomycetota</taxon>
        <taxon>Actinomycetes</taxon>
        <taxon>Micrococcales</taxon>
        <taxon>Dermabacteraceae</taxon>
        <taxon>Brachybacterium</taxon>
    </lineage>
</organism>
<keyword evidence="3" id="KW-1185">Reference proteome</keyword>